<dbReference type="InterPro" id="IPR015915">
    <property type="entry name" value="Kelch-typ_b-propeller"/>
</dbReference>
<dbReference type="Gene3D" id="2.120.10.80">
    <property type="entry name" value="Kelch-type beta propeller"/>
    <property type="match status" value="1"/>
</dbReference>
<dbReference type="PANTHER" id="PTHR46428">
    <property type="entry name" value="KELCH DOMAIN-CONTAINING PROTEIN 10"/>
    <property type="match status" value="1"/>
</dbReference>
<evidence type="ECO:0000313" key="6">
    <source>
        <dbReference type="EMBL" id="CBY30540.1"/>
    </source>
</evidence>
<dbReference type="SUPFAM" id="SSF117281">
    <property type="entry name" value="Kelch motif"/>
    <property type="match status" value="1"/>
</dbReference>
<evidence type="ECO:0000313" key="8">
    <source>
        <dbReference type="Proteomes" id="UP000001307"/>
    </source>
</evidence>
<organism evidence="5">
    <name type="scientific">Oikopleura dioica</name>
    <name type="common">Tunicate</name>
    <dbReference type="NCBI Taxonomy" id="34765"/>
    <lineage>
        <taxon>Eukaryota</taxon>
        <taxon>Metazoa</taxon>
        <taxon>Chordata</taxon>
        <taxon>Tunicata</taxon>
        <taxon>Appendicularia</taxon>
        <taxon>Copelata</taxon>
        <taxon>Oikopleuridae</taxon>
        <taxon>Oikopleura</taxon>
    </lineage>
</organism>
<dbReference type="PANTHER" id="PTHR46428:SF1">
    <property type="entry name" value="KELCH DOMAIN-CONTAINING PROTEIN 10"/>
    <property type="match status" value="1"/>
</dbReference>
<accession>E4WUG6</accession>
<evidence type="ECO:0000256" key="4">
    <source>
        <dbReference type="ARBA" id="ARBA00041041"/>
    </source>
</evidence>
<dbReference type="EMBL" id="FN654788">
    <property type="protein sequence ID" value="CBY36497.1"/>
    <property type="molecule type" value="Genomic_DNA"/>
</dbReference>
<reference evidence="5" key="1">
    <citation type="journal article" date="2010" name="Science">
        <title>Plasticity of animal genome architecture unmasked by rapid evolution of a pelagic tunicate.</title>
        <authorList>
            <person name="Denoeud F."/>
            <person name="Henriet S."/>
            <person name="Mungpakdee S."/>
            <person name="Aury J.M."/>
            <person name="Da Silva C."/>
            <person name="Brinkmann H."/>
            <person name="Mikhaleva J."/>
            <person name="Olsen L.C."/>
            <person name="Jubin C."/>
            <person name="Canestro C."/>
            <person name="Bouquet J.M."/>
            <person name="Danks G."/>
            <person name="Poulain J."/>
            <person name="Campsteijn C."/>
            <person name="Adamski M."/>
            <person name="Cross I."/>
            <person name="Yadetie F."/>
            <person name="Muffato M."/>
            <person name="Louis A."/>
            <person name="Butcher S."/>
            <person name="Tsagkogeorga G."/>
            <person name="Konrad A."/>
            <person name="Singh S."/>
            <person name="Jensen M.F."/>
            <person name="Cong E.H."/>
            <person name="Eikeseth-Otteraa H."/>
            <person name="Noel B."/>
            <person name="Anthouard V."/>
            <person name="Porcel B.M."/>
            <person name="Kachouri-Lafond R."/>
            <person name="Nishino A."/>
            <person name="Ugolini M."/>
            <person name="Chourrout P."/>
            <person name="Nishida H."/>
            <person name="Aasland R."/>
            <person name="Huzurbazar S."/>
            <person name="Westhof E."/>
            <person name="Delsuc F."/>
            <person name="Lehrach H."/>
            <person name="Reinhardt R."/>
            <person name="Weissenbach J."/>
            <person name="Roy S.W."/>
            <person name="Artiguenave F."/>
            <person name="Postlethwait J.H."/>
            <person name="Manak J.R."/>
            <person name="Thompson E.M."/>
            <person name="Jaillon O."/>
            <person name="Du Pasquier L."/>
            <person name="Boudinot P."/>
            <person name="Liberles D.A."/>
            <person name="Volff J.N."/>
            <person name="Philippe H."/>
            <person name="Lenhard B."/>
            <person name="Roest Crollius H."/>
            <person name="Wincker P."/>
            <person name="Chourrout D."/>
        </authorList>
    </citation>
    <scope>NUCLEOTIDE SEQUENCE [LARGE SCALE GENOMIC DNA]</scope>
</reference>
<dbReference type="Proteomes" id="UP000001307">
    <property type="component" value="Unassembled WGS sequence"/>
</dbReference>
<dbReference type="InParanoid" id="E4WUG6"/>
<keyword evidence="2" id="KW-0677">Repeat</keyword>
<dbReference type="InterPro" id="IPR006652">
    <property type="entry name" value="Kelch_1"/>
</dbReference>
<protein>
    <recommendedName>
        <fullName evidence="4">Kelch domain-containing protein 10</fullName>
    </recommendedName>
</protein>
<evidence type="ECO:0000313" key="5">
    <source>
        <dbReference type="EMBL" id="CBY07243.1"/>
    </source>
</evidence>
<comment type="similarity">
    <text evidence="3">Belongs to the KLHDC10 family.</text>
</comment>
<dbReference type="GO" id="GO:0032874">
    <property type="term" value="P:positive regulation of stress-activated MAPK cascade"/>
    <property type="evidence" value="ECO:0007669"/>
    <property type="project" value="TreeGrafter"/>
</dbReference>
<evidence type="ECO:0000313" key="7">
    <source>
        <dbReference type="EMBL" id="CBY36497.1"/>
    </source>
</evidence>
<keyword evidence="1" id="KW-0880">Kelch repeat</keyword>
<dbReference type="AlphaFoldDB" id="E4WUG6"/>
<dbReference type="EMBL" id="FN653016">
    <property type="protein sequence ID" value="CBY07243.1"/>
    <property type="molecule type" value="Genomic_DNA"/>
</dbReference>
<keyword evidence="8" id="KW-1185">Reference proteome</keyword>
<dbReference type="Proteomes" id="UP000011014">
    <property type="component" value="Unassembled WGS sequence"/>
</dbReference>
<dbReference type="Pfam" id="PF01344">
    <property type="entry name" value="Kelch_1"/>
    <property type="match status" value="1"/>
</dbReference>
<name>E4WUG6_OIKDI</name>
<evidence type="ECO:0000256" key="1">
    <source>
        <dbReference type="ARBA" id="ARBA00022441"/>
    </source>
</evidence>
<sequence length="109" mass="12110">MEGLDRLLLRAITGELSESVALPQSVEPFPRSGHRLCFINGSLWLIGGYIKLSGNEEASHGQMMEVVDKEIWRYDPMLSNWMKIETAGEPPKTMASHAACSFDKVVKSS</sequence>
<evidence type="ECO:0000256" key="2">
    <source>
        <dbReference type="ARBA" id="ARBA00022737"/>
    </source>
</evidence>
<dbReference type="EMBL" id="FN654277">
    <property type="protein sequence ID" value="CBY30540.1"/>
    <property type="molecule type" value="Genomic_DNA"/>
</dbReference>
<evidence type="ECO:0000256" key="3">
    <source>
        <dbReference type="ARBA" id="ARBA00038487"/>
    </source>
</evidence>
<gene>
    <name evidence="5" type="ORF">GSOID_T00006332001</name>
    <name evidence="6" type="ORF">GSOID_T00018412001</name>
    <name evidence="7" type="ORF">GSOID_T00029506001</name>
</gene>
<proteinExistence type="inferred from homology"/>
<dbReference type="InterPro" id="IPR052125">
    <property type="entry name" value="KLHDC10"/>
</dbReference>
<dbReference type="OrthoDB" id="7676067at2759"/>